<sequence>MSYKPTYVWPNPAFPFRVYFEHENLRIFIIENIQHNWEWMSQYSKFFKPTDFFFVYCGWYHSEFFAKQAEEIFDELQLDRKRFFFLYNEQAEKVNFEKKGFCGEIINQNSWLDENKVMRVLPNIEKHFDAIYVGRLSAFKRHFLAKGVDNIALVAGNNHGNVAVSDIPTASFKNESPLTPDEVCLKINESSCGLILSAEEGACFASSEYLLCGVPVVSTKSLGGRAVWYNSYNSIVCEDSQEAVAAAVSELKNSPRDPFEIRNAHIGLARHFRAKFIAVLAKLFYEHGIYDVDAHEYFYDNFMHKLRKSYAPDFEKIFRT</sequence>
<comment type="caution">
    <text evidence="1">The sequence shown here is derived from an EMBL/GenBank/DDBJ whole genome shotgun (WGS) entry which is preliminary data.</text>
</comment>
<name>A0ABX5CQP7_9ALTE</name>
<evidence type="ECO:0000313" key="2">
    <source>
        <dbReference type="Proteomes" id="UP000239539"/>
    </source>
</evidence>
<gene>
    <name evidence="1" type="ORF">C6Y39_05480</name>
</gene>
<keyword evidence="2" id="KW-1185">Reference proteome</keyword>
<accession>A0ABX5CQP7</accession>
<dbReference type="SUPFAM" id="SSF53756">
    <property type="entry name" value="UDP-Glycosyltransferase/glycogen phosphorylase"/>
    <property type="match status" value="1"/>
</dbReference>
<organism evidence="1 2">
    <name type="scientific">Alteromonas gracilis</name>
    <dbReference type="NCBI Taxonomy" id="1479524"/>
    <lineage>
        <taxon>Bacteria</taxon>
        <taxon>Pseudomonadati</taxon>
        <taxon>Pseudomonadota</taxon>
        <taxon>Gammaproteobacteria</taxon>
        <taxon>Alteromonadales</taxon>
        <taxon>Alteromonadaceae</taxon>
        <taxon>Alteromonas/Salinimonas group</taxon>
        <taxon>Alteromonas</taxon>
    </lineage>
</organism>
<evidence type="ECO:0008006" key="3">
    <source>
        <dbReference type="Google" id="ProtNLM"/>
    </source>
</evidence>
<evidence type="ECO:0000313" key="1">
    <source>
        <dbReference type="EMBL" id="PRO69893.1"/>
    </source>
</evidence>
<proteinExistence type="predicted"/>
<dbReference type="EMBL" id="PVNO01000021">
    <property type="protein sequence ID" value="PRO69893.1"/>
    <property type="molecule type" value="Genomic_DNA"/>
</dbReference>
<dbReference type="RefSeq" id="WP_105930303.1">
    <property type="nucleotide sequence ID" value="NZ_PVNO01000021.1"/>
</dbReference>
<reference evidence="2" key="1">
    <citation type="journal article" date="2020" name="Int. J. Syst. Evol. Microbiol.">
        <title>Alteromonas alba sp. nov., a marine bacterium isolated from the seawater of the West Pacific Ocean.</title>
        <authorList>
            <person name="Sun C."/>
            <person name="Wu Y.-H."/>
            <person name="Xamxidin M."/>
            <person name="Cheng H."/>
            <person name="Xu X.-W."/>
        </authorList>
    </citation>
    <scope>NUCLEOTIDE SEQUENCE [LARGE SCALE GENOMIC DNA]</scope>
    <source>
        <strain evidence="2">9a2</strain>
    </source>
</reference>
<dbReference type="Gene3D" id="3.40.50.2000">
    <property type="entry name" value="Glycogen Phosphorylase B"/>
    <property type="match status" value="1"/>
</dbReference>
<protein>
    <recommendedName>
        <fullName evidence="3">Glycosyl transferase family 1 domain-containing protein</fullName>
    </recommendedName>
</protein>
<dbReference type="Proteomes" id="UP000239539">
    <property type="component" value="Unassembled WGS sequence"/>
</dbReference>